<dbReference type="PROSITE" id="PS50109">
    <property type="entry name" value="HIS_KIN"/>
    <property type="match status" value="1"/>
</dbReference>
<dbReference type="InterPro" id="IPR005467">
    <property type="entry name" value="His_kinase_dom"/>
</dbReference>
<evidence type="ECO:0000256" key="1">
    <source>
        <dbReference type="ARBA" id="ARBA00000085"/>
    </source>
</evidence>
<evidence type="ECO:0000256" key="7">
    <source>
        <dbReference type="ARBA" id="ARBA00022840"/>
    </source>
</evidence>
<comment type="catalytic activity">
    <reaction evidence="1">
        <text>ATP + protein L-histidine = ADP + protein N-phospho-L-histidine.</text>
        <dbReference type="EC" id="2.7.13.3"/>
    </reaction>
</comment>
<gene>
    <name evidence="11" type="ORF">WKW80_31410</name>
</gene>
<dbReference type="PANTHER" id="PTHR42878:SF7">
    <property type="entry name" value="SENSOR HISTIDINE KINASE GLRK"/>
    <property type="match status" value="1"/>
</dbReference>
<comment type="caution">
    <text evidence="11">The sequence shown here is derived from an EMBL/GenBank/DDBJ whole genome shotgun (WGS) entry which is preliminary data.</text>
</comment>
<feature type="transmembrane region" description="Helical" evidence="9">
    <location>
        <begin position="340"/>
        <end position="360"/>
    </location>
</feature>
<feature type="domain" description="Histidine kinase" evidence="10">
    <location>
        <begin position="545"/>
        <end position="759"/>
    </location>
</feature>
<dbReference type="InterPro" id="IPR036890">
    <property type="entry name" value="HATPase_C_sf"/>
</dbReference>
<evidence type="ECO:0000256" key="4">
    <source>
        <dbReference type="ARBA" id="ARBA00022679"/>
    </source>
</evidence>
<dbReference type="PRINTS" id="PR00344">
    <property type="entry name" value="BCTRLSENSOR"/>
</dbReference>
<keyword evidence="9" id="KW-1133">Transmembrane helix</keyword>
<dbReference type="EC" id="2.7.13.3" evidence="2"/>
<dbReference type="PANTHER" id="PTHR42878">
    <property type="entry name" value="TWO-COMPONENT HISTIDINE KINASE"/>
    <property type="match status" value="1"/>
</dbReference>
<evidence type="ECO:0000313" key="11">
    <source>
        <dbReference type="EMBL" id="MEJ8826480.1"/>
    </source>
</evidence>
<evidence type="ECO:0000256" key="8">
    <source>
        <dbReference type="ARBA" id="ARBA00023012"/>
    </source>
</evidence>
<dbReference type="InterPro" id="IPR007890">
    <property type="entry name" value="CHASE2"/>
</dbReference>
<name>A0ABU8W8W0_9BURK</name>
<dbReference type="Gene3D" id="3.30.450.20">
    <property type="entry name" value="PAS domain"/>
    <property type="match status" value="1"/>
</dbReference>
<evidence type="ECO:0000313" key="12">
    <source>
        <dbReference type="Proteomes" id="UP001363010"/>
    </source>
</evidence>
<dbReference type="Gene3D" id="3.30.565.10">
    <property type="entry name" value="Histidine kinase-like ATPase, C-terminal domain"/>
    <property type="match status" value="1"/>
</dbReference>
<dbReference type="Gene3D" id="1.10.287.130">
    <property type="match status" value="1"/>
</dbReference>
<dbReference type="Proteomes" id="UP001363010">
    <property type="component" value="Unassembled WGS sequence"/>
</dbReference>
<dbReference type="SMART" id="SM00388">
    <property type="entry name" value="HisKA"/>
    <property type="match status" value="1"/>
</dbReference>
<reference evidence="11 12" key="1">
    <citation type="submission" date="2024-03" db="EMBL/GenBank/DDBJ databases">
        <title>Novel species of the genus Variovorax.</title>
        <authorList>
            <person name="Liu Q."/>
            <person name="Xin Y.-H."/>
        </authorList>
    </citation>
    <scope>NUCLEOTIDE SEQUENCE [LARGE SCALE GENOMIC DNA]</scope>
    <source>
        <strain evidence="11 12">KACC 18501</strain>
    </source>
</reference>
<keyword evidence="7" id="KW-0067">ATP-binding</keyword>
<keyword evidence="6" id="KW-0418">Kinase</keyword>
<dbReference type="PIRSF" id="PIRSF037347">
    <property type="entry name" value="STHK_CHASE2_PAS_prd"/>
    <property type="match status" value="1"/>
</dbReference>
<sequence>MLLSLGMLTFVAVLVLTQPLPRVDRMLQDNASAEISQPPTHEIVIVAIDEKSIGSIGRWPWRRALHAELLRRIAADSPRCIGLDLLMSEPDTRHPDDEKVLANGISDSGCVVLPMALQVRGGKTQSELLPLPILANAATSIGHSHVSIDDDGVARTVYMHEGFAGRTWPHFSKALEEAANAYAKGTALPPAPQPLTVVPEPTGPWLRTGHEVVVFTKGDPPFKIVSYVDVIQGLVPEGTFTSRYVLVGTTAAGLGDLYATSATSTSGLTPGVTIFGSVLQGLITDRQVVLATPMQDLAFNLGPLVVALLGLLWLRPVGVVILICSMLALRLGLHASRPWVGIQFAPAAGFFGLLLVYPFWSLLRLTATIRYLRWGTEQLNEAMADLPPMPLRPPSGDFLDREMAVTSQAGLRMRDLQRFIRDGIDHLPDATMSLSRVGVVFLGNIAASQHWRAGPDGLVGRDAHELMGDLRWRTTGAPMMPPGALAGPEPQPILGEGLDSQGRFVLLRCVPFYNAGNSHAGWMVALVDITRMRQAQSQRDEALRFISHDIREPSAAILTILELMRASPGTLSDEQATQRIRRHAETGLELADGFVNLARAEAQPFRAEILDLVSLLEQTTDDAWAHARKRNVRIVLFNTLDEALCLADRGLLVRALKNVLSNALKYSPAGMDLRCHVIERPAHWALAIQDQGPGIPAAMQSQLFQPFHRLHSESHPEVLGVGLGLLLVRTVVQRHGGTVEIDSVENAGCTVTLVLPKPTASELAALGDDKEDT</sequence>
<keyword evidence="9" id="KW-0472">Membrane</keyword>
<organism evidence="11 12">
    <name type="scientific">Variovorax humicola</name>
    <dbReference type="NCBI Taxonomy" id="1769758"/>
    <lineage>
        <taxon>Bacteria</taxon>
        <taxon>Pseudomonadati</taxon>
        <taxon>Pseudomonadota</taxon>
        <taxon>Betaproteobacteria</taxon>
        <taxon>Burkholderiales</taxon>
        <taxon>Comamonadaceae</taxon>
        <taxon>Variovorax</taxon>
    </lineage>
</organism>
<keyword evidence="9" id="KW-0812">Transmembrane</keyword>
<keyword evidence="12" id="KW-1185">Reference proteome</keyword>
<evidence type="ECO:0000256" key="3">
    <source>
        <dbReference type="ARBA" id="ARBA00022553"/>
    </source>
</evidence>
<dbReference type="SUPFAM" id="SSF47384">
    <property type="entry name" value="Homodimeric domain of signal transducing histidine kinase"/>
    <property type="match status" value="1"/>
</dbReference>
<dbReference type="InterPro" id="IPR036097">
    <property type="entry name" value="HisK_dim/P_sf"/>
</dbReference>
<dbReference type="SUPFAM" id="SSF55874">
    <property type="entry name" value="ATPase domain of HSP90 chaperone/DNA topoisomerase II/histidine kinase"/>
    <property type="match status" value="1"/>
</dbReference>
<accession>A0ABU8W8W0</accession>
<dbReference type="CDD" id="cd00082">
    <property type="entry name" value="HisKA"/>
    <property type="match status" value="1"/>
</dbReference>
<dbReference type="Pfam" id="PF05226">
    <property type="entry name" value="CHASE2"/>
    <property type="match status" value="1"/>
</dbReference>
<dbReference type="SMART" id="SM01080">
    <property type="entry name" value="CHASE2"/>
    <property type="match status" value="1"/>
</dbReference>
<dbReference type="InterPro" id="IPR003594">
    <property type="entry name" value="HATPase_dom"/>
</dbReference>
<evidence type="ECO:0000256" key="5">
    <source>
        <dbReference type="ARBA" id="ARBA00022741"/>
    </source>
</evidence>
<dbReference type="InterPro" id="IPR017181">
    <property type="entry name" value="Sig_transdc_His_kin_CHASE2"/>
</dbReference>
<dbReference type="Pfam" id="PF02518">
    <property type="entry name" value="HATPase_c"/>
    <property type="match status" value="1"/>
</dbReference>
<protein>
    <recommendedName>
        <fullName evidence="2">histidine kinase</fullName>
        <ecNumber evidence="2">2.7.13.3</ecNumber>
    </recommendedName>
</protein>
<dbReference type="InterPro" id="IPR035965">
    <property type="entry name" value="PAS-like_dom_sf"/>
</dbReference>
<keyword evidence="8" id="KW-0902">Two-component regulatory system</keyword>
<dbReference type="RefSeq" id="WP_340367517.1">
    <property type="nucleotide sequence ID" value="NZ_JBBKZV010000035.1"/>
</dbReference>
<evidence type="ECO:0000256" key="2">
    <source>
        <dbReference type="ARBA" id="ARBA00012438"/>
    </source>
</evidence>
<keyword evidence="5" id="KW-0547">Nucleotide-binding</keyword>
<evidence type="ECO:0000259" key="10">
    <source>
        <dbReference type="PROSITE" id="PS50109"/>
    </source>
</evidence>
<dbReference type="InterPro" id="IPR050351">
    <property type="entry name" value="BphY/WalK/GraS-like"/>
</dbReference>
<dbReference type="SUPFAM" id="SSF55785">
    <property type="entry name" value="PYP-like sensor domain (PAS domain)"/>
    <property type="match status" value="1"/>
</dbReference>
<evidence type="ECO:0000256" key="6">
    <source>
        <dbReference type="ARBA" id="ARBA00022777"/>
    </source>
</evidence>
<dbReference type="InterPro" id="IPR004358">
    <property type="entry name" value="Sig_transdc_His_kin-like_C"/>
</dbReference>
<evidence type="ECO:0000256" key="9">
    <source>
        <dbReference type="SAM" id="Phobius"/>
    </source>
</evidence>
<dbReference type="SMART" id="SM00387">
    <property type="entry name" value="HATPase_c"/>
    <property type="match status" value="1"/>
</dbReference>
<dbReference type="EMBL" id="JBBKZV010000035">
    <property type="protein sequence ID" value="MEJ8826480.1"/>
    <property type="molecule type" value="Genomic_DNA"/>
</dbReference>
<keyword evidence="3" id="KW-0597">Phosphoprotein</keyword>
<proteinExistence type="predicted"/>
<dbReference type="CDD" id="cd00075">
    <property type="entry name" value="HATPase"/>
    <property type="match status" value="1"/>
</dbReference>
<keyword evidence="4" id="KW-0808">Transferase</keyword>
<dbReference type="InterPro" id="IPR003661">
    <property type="entry name" value="HisK_dim/P_dom"/>
</dbReference>
<feature type="transmembrane region" description="Helical" evidence="9">
    <location>
        <begin position="304"/>
        <end position="328"/>
    </location>
</feature>